<evidence type="ECO:0000256" key="1">
    <source>
        <dbReference type="ARBA" id="ARBA00022603"/>
    </source>
</evidence>
<keyword evidence="1" id="KW-0489">Methyltransferase</keyword>
<keyword evidence="2" id="KW-0808">Transferase</keyword>
<accession>A0A8T5GEQ2</accession>
<dbReference type="PANTHER" id="PTHR40048">
    <property type="entry name" value="RHAMNOSYL O-METHYLTRANSFERASE"/>
    <property type="match status" value="1"/>
</dbReference>
<sequence length="209" mass="23668">MEQNLNMSLKELIKNNQNESFKSTYFGVPAIKSPADFWIYHEIIFEVKPDVIIEIGTKHGGGTLAYSHLLNNLGNNGRVIGLEIDSNIVDKTVRVQPNITIIDGDACSNFEKVKKLIKDTDKVLIIEDSSHTYENTLNVLNIFSGLVTKGSYFIVEDSNCWHGLDHGPSPGPYEAIETFMKDNNKFEIDSSKERFIITWNPKGYLKRIK</sequence>
<organism evidence="3 4">
    <name type="scientific">Candidatus Iainarchaeum sp</name>
    <dbReference type="NCBI Taxonomy" id="3101447"/>
    <lineage>
        <taxon>Archaea</taxon>
        <taxon>Candidatus Iainarchaeota</taxon>
        <taxon>Candidatus Iainarchaeia</taxon>
        <taxon>Candidatus Iainarchaeales</taxon>
        <taxon>Candidatus Iainarchaeaceae</taxon>
        <taxon>Candidatus Iainarchaeum</taxon>
    </lineage>
</organism>
<dbReference type="Proteomes" id="UP000722459">
    <property type="component" value="Unassembled WGS sequence"/>
</dbReference>
<evidence type="ECO:0000256" key="2">
    <source>
        <dbReference type="ARBA" id="ARBA00022679"/>
    </source>
</evidence>
<protein>
    <recommendedName>
        <fullName evidence="5">Rhamnosyl O-methyltransferase</fullName>
    </recommendedName>
</protein>
<dbReference type="PANTHER" id="PTHR40048:SF1">
    <property type="entry name" value="RHAMNOSYL O-METHYLTRANSFERASE"/>
    <property type="match status" value="1"/>
</dbReference>
<proteinExistence type="predicted"/>
<dbReference type="GO" id="GO:0005886">
    <property type="term" value="C:plasma membrane"/>
    <property type="evidence" value="ECO:0007669"/>
    <property type="project" value="TreeGrafter"/>
</dbReference>
<dbReference type="InterPro" id="IPR029063">
    <property type="entry name" value="SAM-dependent_MTases_sf"/>
</dbReference>
<dbReference type="Pfam" id="PF04989">
    <property type="entry name" value="RMNT_CmcI"/>
    <property type="match status" value="1"/>
</dbReference>
<name>A0A8T5GEQ2_9ARCH</name>
<dbReference type="GO" id="GO:0008610">
    <property type="term" value="P:lipid biosynthetic process"/>
    <property type="evidence" value="ECO:0007669"/>
    <property type="project" value="InterPro"/>
</dbReference>
<dbReference type="SUPFAM" id="SSF53335">
    <property type="entry name" value="S-adenosyl-L-methionine-dependent methyltransferases"/>
    <property type="match status" value="1"/>
</dbReference>
<dbReference type="Gene3D" id="3.40.50.150">
    <property type="entry name" value="Vaccinia Virus protein VP39"/>
    <property type="match status" value="1"/>
</dbReference>
<dbReference type="AlphaFoldDB" id="A0A8T5GEQ2"/>
<dbReference type="GO" id="GO:0032259">
    <property type="term" value="P:methylation"/>
    <property type="evidence" value="ECO:0007669"/>
    <property type="project" value="UniProtKB-KW"/>
</dbReference>
<dbReference type="GO" id="GO:0008168">
    <property type="term" value="F:methyltransferase activity"/>
    <property type="evidence" value="ECO:0007669"/>
    <property type="project" value="UniProtKB-KW"/>
</dbReference>
<dbReference type="EMBL" id="JABJNZ010000035">
    <property type="protein sequence ID" value="MBT4870429.1"/>
    <property type="molecule type" value="Genomic_DNA"/>
</dbReference>
<evidence type="ECO:0000313" key="4">
    <source>
        <dbReference type="Proteomes" id="UP000722459"/>
    </source>
</evidence>
<dbReference type="InterPro" id="IPR007072">
    <property type="entry name" value="RNMT_CmcI"/>
</dbReference>
<evidence type="ECO:0000313" key="3">
    <source>
        <dbReference type="EMBL" id="MBT4870429.1"/>
    </source>
</evidence>
<reference evidence="3" key="1">
    <citation type="journal article" date="2021" name="ISME J.">
        <title>Mercury methylation by metabolically versatile and cosmopolitan marine bacteria.</title>
        <authorList>
            <person name="Lin H."/>
            <person name="Ascher D.B."/>
            <person name="Myung Y."/>
            <person name="Lamborg C.H."/>
            <person name="Hallam S.J."/>
            <person name="Gionfriddo C.M."/>
            <person name="Holt K.E."/>
            <person name="Moreau J.W."/>
        </authorList>
    </citation>
    <scope>NUCLEOTIDE SEQUENCE</scope>
    <source>
        <strain evidence="3">SI075_bin30</strain>
    </source>
</reference>
<gene>
    <name evidence="3" type="ORF">HON47_02560</name>
</gene>
<comment type="caution">
    <text evidence="3">The sequence shown here is derived from an EMBL/GenBank/DDBJ whole genome shotgun (WGS) entry which is preliminary data.</text>
</comment>
<evidence type="ECO:0008006" key="5">
    <source>
        <dbReference type="Google" id="ProtNLM"/>
    </source>
</evidence>